<evidence type="ECO:0000313" key="2">
    <source>
        <dbReference type="Proteomes" id="UP000007319"/>
    </source>
</evidence>
<dbReference type="EMBL" id="HE577328">
    <property type="protein sequence ID" value="CCD01070.1"/>
    <property type="molecule type" value="Genomic_DNA"/>
</dbReference>
<sequence length="32" mass="3402">MAAIVFRGGITGKEIVARSVEDAERRMPGAGR</sequence>
<organism evidence="1 2">
    <name type="scientific">Azospirillum baldaniorum</name>
    <dbReference type="NCBI Taxonomy" id="1064539"/>
    <lineage>
        <taxon>Bacteria</taxon>
        <taxon>Pseudomonadati</taxon>
        <taxon>Pseudomonadota</taxon>
        <taxon>Alphaproteobacteria</taxon>
        <taxon>Rhodospirillales</taxon>
        <taxon>Azospirillaceae</taxon>
        <taxon>Azospirillum</taxon>
    </lineage>
</organism>
<protein>
    <submittedName>
        <fullName evidence="1">Uncharacterized protein</fullName>
    </submittedName>
</protein>
<gene>
    <name evidence="1" type="ORF">AZOBR_p1140085</name>
</gene>
<accession>A0A9P1JWI5</accession>
<proteinExistence type="predicted"/>
<evidence type="ECO:0000313" key="1">
    <source>
        <dbReference type="EMBL" id="CCD01070.1"/>
    </source>
</evidence>
<name>A0A9P1JWI5_9PROT</name>
<keyword evidence="2" id="KW-1185">Reference proteome</keyword>
<keyword evidence="1" id="KW-0614">Plasmid</keyword>
<dbReference type="KEGG" id="abs:AZOBR_p1140085"/>
<dbReference type="AlphaFoldDB" id="A0A9P1JWI5"/>
<dbReference type="Proteomes" id="UP000007319">
    <property type="component" value="Plasmid AZOBR_p1"/>
</dbReference>
<geneLocation type="plasmid" evidence="1 2">
    <name>AZOBR_p1</name>
</geneLocation>
<reference evidence="1 2" key="1">
    <citation type="journal article" date="2011" name="PLoS Genet.">
        <title>Azospirillum genomes reveal transition of bacteria from aquatic to terrestrial environments.</title>
        <authorList>
            <person name="Wisniewski-Dye F."/>
            <person name="Borziak K."/>
            <person name="Khalsa-Moyers G."/>
            <person name="Alexandre G."/>
            <person name="Sukharnikov L.O."/>
            <person name="Wuichet K."/>
            <person name="Hurst G.B."/>
            <person name="McDonald W.H."/>
            <person name="Robertson J.S."/>
            <person name="Barbe V."/>
            <person name="Calteau A."/>
            <person name="Rouy Z."/>
            <person name="Mangenot S."/>
            <person name="Prigent-Combaret C."/>
            <person name="Normand P."/>
            <person name="Boyer M."/>
            <person name="Siguier P."/>
            <person name="Dessaux Y."/>
            <person name="Elmerich C."/>
            <person name="Condemine G."/>
            <person name="Krishnen G."/>
            <person name="Kennedy I."/>
            <person name="Paterson A.H."/>
            <person name="Gonzalez V."/>
            <person name="Mavingui P."/>
            <person name="Zhulin I.B."/>
        </authorList>
    </citation>
    <scope>NUCLEOTIDE SEQUENCE [LARGE SCALE GENOMIC DNA]</scope>
    <source>
        <strain evidence="1 2">Sp245</strain>
    </source>
</reference>